<evidence type="ECO:0008006" key="5">
    <source>
        <dbReference type="Google" id="ProtNLM"/>
    </source>
</evidence>
<dbReference type="PROSITE" id="PS51257">
    <property type="entry name" value="PROKAR_LIPOPROTEIN"/>
    <property type="match status" value="1"/>
</dbReference>
<dbReference type="EMBL" id="FNUX01000004">
    <property type="protein sequence ID" value="SEF61142.1"/>
    <property type="molecule type" value="Genomic_DNA"/>
</dbReference>
<evidence type="ECO:0000313" key="4">
    <source>
        <dbReference type="Proteomes" id="UP000236753"/>
    </source>
</evidence>
<dbReference type="Proteomes" id="UP000236753">
    <property type="component" value="Unassembled WGS sequence"/>
</dbReference>
<proteinExistence type="predicted"/>
<feature type="region of interest" description="Disordered" evidence="1">
    <location>
        <begin position="25"/>
        <end position="63"/>
    </location>
</feature>
<evidence type="ECO:0000313" key="3">
    <source>
        <dbReference type="EMBL" id="SEF61142.1"/>
    </source>
</evidence>
<feature type="compositionally biased region" description="Basic and acidic residues" evidence="1">
    <location>
        <begin position="30"/>
        <end position="45"/>
    </location>
</feature>
<accession>A0A1H5TE75</accession>
<evidence type="ECO:0000256" key="2">
    <source>
        <dbReference type="SAM" id="SignalP"/>
    </source>
</evidence>
<organism evidence="3 4">
    <name type="scientific">Nitrosomonas ureae</name>
    <dbReference type="NCBI Taxonomy" id="44577"/>
    <lineage>
        <taxon>Bacteria</taxon>
        <taxon>Pseudomonadati</taxon>
        <taxon>Pseudomonadota</taxon>
        <taxon>Betaproteobacteria</taxon>
        <taxon>Nitrosomonadales</taxon>
        <taxon>Nitrosomonadaceae</taxon>
        <taxon>Nitrosomonas</taxon>
    </lineage>
</organism>
<dbReference type="AlphaFoldDB" id="A0A1H5TE75"/>
<dbReference type="OrthoDB" id="8550036at2"/>
<feature type="chain" id="PRO_5009284932" description="Entericidin EcnA/B family protein" evidence="2">
    <location>
        <begin position="22"/>
        <end position="63"/>
    </location>
</feature>
<protein>
    <recommendedName>
        <fullName evidence="5">Entericidin EcnA/B family protein</fullName>
    </recommendedName>
</protein>
<evidence type="ECO:0000256" key="1">
    <source>
        <dbReference type="SAM" id="MobiDB-lite"/>
    </source>
</evidence>
<gene>
    <name evidence="3" type="ORF">SAMN05216334_104138</name>
</gene>
<sequence>MNKIILSILLLSSSLILVGCAEQQGPAEQAGEKIDRGIENSKDATSDAIENAGDKIEDATDRY</sequence>
<feature type="compositionally biased region" description="Basic and acidic residues" evidence="1">
    <location>
        <begin position="52"/>
        <end position="63"/>
    </location>
</feature>
<keyword evidence="2" id="KW-0732">Signal</keyword>
<feature type="signal peptide" evidence="2">
    <location>
        <begin position="1"/>
        <end position="21"/>
    </location>
</feature>
<name>A0A1H5TE75_9PROT</name>
<reference evidence="3 4" key="1">
    <citation type="submission" date="2016-10" db="EMBL/GenBank/DDBJ databases">
        <authorList>
            <person name="de Groot N.N."/>
        </authorList>
    </citation>
    <scope>NUCLEOTIDE SEQUENCE [LARGE SCALE GENOMIC DNA]</scope>
    <source>
        <strain evidence="3 4">Nm13</strain>
    </source>
</reference>
<dbReference type="RefSeq" id="WP_103965793.1">
    <property type="nucleotide sequence ID" value="NZ_FNUX01000004.1"/>
</dbReference>